<feature type="compositionally biased region" description="Low complexity" evidence="3">
    <location>
        <begin position="390"/>
        <end position="412"/>
    </location>
</feature>
<feature type="compositionally biased region" description="Basic residues" evidence="3">
    <location>
        <begin position="344"/>
        <end position="357"/>
    </location>
</feature>
<dbReference type="GO" id="GO:0005096">
    <property type="term" value="F:GTPase activator activity"/>
    <property type="evidence" value="ECO:0007669"/>
    <property type="project" value="UniProtKB-KW"/>
</dbReference>
<dbReference type="PhylomeDB" id="A7TEG6"/>
<evidence type="ECO:0000256" key="3">
    <source>
        <dbReference type="SAM" id="MobiDB-lite"/>
    </source>
</evidence>
<sequence length="3030" mass="346635">MIDTLLKHYLQVDLVELLPVRSLYSSYGEVELNQRFLSIRDIILSIAVTHGIEDIASNAIDLINIILNGEPCVSSNGIDRDQRQSVLTVMRLLNDAFARHWDSIEENLETTERQNTYLKQRHLYTNCLPGFSNSRHDFRISRPKPISSKLVIKILDLCSKLKSHTTTINLMKNATDELYGKYQHLRFTLIQDFQVRLEDVLVKEDAVLLDMTVEYCQRFVGSANPQDFLNYLNNTIVGPLVIDRSLSDTHVIKSFDLFGCIYITSQNLLHYLEIVKRLSITLRRSIFNAVLLHHTTKALVLWIISRPFDYVLFTTTELKKNEARQESSNSNSSPNSKSNSTHNNTHHNNSHSNNAKKQKPEQLPKEYDSPIEFLFDQIYSDFNVSSLLGSSGKGSSSASHNQPSSSGQYPGGSKKKKLGQSASTKSLTTIASAPSDMEPNITFVDSYKPTPQRPGLERRGTDTNTILSDNSSENTFENHKFFFSDVAQPPLIQPRIITLQSISDIYTSAEETELGTNASILRFLSLIVMLDREILTEINSVSFKYIFNADGSRPELGRKSSFSSKDGSKEEEESEYSASRSSGIWNFKNGLKKLKSMTPHRKKTVKFLSILLKNLNGSSIASDIAILDTVRAILTLYTVSASVSLVDSEAPTVILSKRLFGILGENLKVGYDWKGRRNAILSNCLSRNKTSFARFQIKFFAASLQLEPHKFLARLNLEEVSKNFDLKLLGLYTEGFRIFFYLICPNEIWTIVTRATGGFFKNLLSSCGEKLQEVSLYPQESLEENINCIINGTLDERLSLGAFFPMSLSSYSPPSATVLQQIDDEINEKYHCDLEASWIPVNDISSLAASLSDTQLADSNITLDQSNQDIRLQKLESNNSTEDSVTTPLSLTRMDSMSFTTSNSSLGFSNTKLTKTHASSSSKGTKSPLTSSVKMGKSSSFSNVKMSKSISISNVKMSKSPSKLLVGKKIPEESKLKTTTGDSLTPETSPSSNTTDYNEVRKILVRLFKIYSRTTIYFYHDRTVPVDLEWLKLRFESISKSTLVGILDSDEFVSRTSESFLNILVKFSLTFTDETSEDSVKGGYLICIFMMGLFNMTLLDMNLSHLKREKLLSCILKFVGARRKLIEIAQKNGFINVLRDAEGTLSSTLTQVSGRALYVSLYCSKPSVQKLLVDEYARVEDYMSCYGNILGDKFISGVENLEFIKAFSVESKIGSGALAAQRRIITNIHKYVTSPDPLIFDSLALMFERWLHLSNKRKCLSQEEFTDFRNIAGIIAVTSGVTLTTHNADKYEYVVLHRENLIRKLDFFVAKQCQWINDPDLLTRENSRDILSNELHPLVFYLLFRNLRKRLGEIVSLDLSLEENEHYFILLEQSILIIRVVLERNDNVHSTMVLFSTDLIFIVDLLTSVISNIPKSSLNYFKSVIYMSRLFQAVQTNERKLAIEGHYNLKNRWLKLVTQWFNHSLNQECDLDNLIKPLREMNLLKRDIDMLSLETCLETSKALKYLTYCVPLEVPPSLSEEEVKKAKTVEFGKYFSILLKGLETFSYLEKYPPFLRPRLKSLNEYLIISLTNLSKINQDASFKYSLPLGYSPNKEIRIAFLEVFTNIVKNVPFKVKEDECTKIETSESVINFCKANPALISKIGRACPAYEADEFASGFMTLFENSSGVTTMVNEMLRDDIRKTSRPTNILRRNNCVTSALSIYTRKVGHEYLVKTLSTVFMELIELDEHFDIERIGDNEVEIERNIRLFKKYMDKVITSIEKSITYFPPDFFSICQNIHTTTLEKFPEHAIIAVGSFFFLRFLCPAVVSPESENIIPIVELKFRKSLIALAKVIQSLANGIDNRIKWQLLERETEFLKNCSIRIFAFLIEISKLDRPLVKECKEKFDETPGDISLFHRYLYFNELEIRKQLLGEYGIQKDREYITDVITFFDNILKNMGQPKIELRHEIPEFIKENMDLYPRLYEFMSKHISKHASGCSIGDFPFLHVSISSDGFPTLSMMLRKIVTFDSNFDDIIFGVIQVYSRIWTTKHYFILDCTEYDKEQEEGILKLVATFSSLLPAKIKENCIKFYYLNPSRNFVNRWIKILKQIDSNINSVKTRLFVNSSEHRDIIKSLNLSNEAIELVSDTRISLKDLELYNERTAKFVPATMKIGTHYLQILNEIPDKIKFIGKTGYNGIKYNSIYRISDILSIDVSIASDSEFIINLSNEEVILKSSKFLEIIKILRQSIQRLEFDYSLENEDISLAENDEDSTKLDTKQRLTAISHILLMVLLGLLSNDDIVKRESYNLLVATQGSYKLNFGLYLHSAPEIFVPDESVPFIQQIFRSIAKCSPELTGPICKLILDALTNLTFQEELVPDILACLSQWIPGLYNFVFLSDEEEGINSFCCIVRTLIRLTVRDEHYSATYIQNIWVVLTVETSFTKFIVNEVIEHALERQYENKDWESVLPLINVLPIVDTAATIISRLMNEINSFSRSLDYEGAVDSWSELLILLNISVRLFFHNTLIAQKFLPEVLFIAALLIDIGPMKVRTEVHKLLMNVCHSLTVNHLLADTKKKNLEQICSIFSLQKLKFIYGFSQDRGRVLQKLSAISFSSNFCTLEYFIDNIMLVIDNADSSGTEYWKANFRKYIMDYIFKTNSFLSARAVMILGIIDKYTTTEAICRHLLRQTIDIVADPIVSDEQIFMVISHIFSYSKIVEGLDPSLPIMKELFWLSTTFLTSEHLTIFEGALLFLINVLKRIYMTKFESESNNRLVVTSLFEVRSFSEPMISELEKLYDTHWTEKNFTHTVISFLCKGLSISSIKTTSLYCIEQLFRNTYYEHTLNPESTDYLSYLLALFLILPPKGFIEILNAIEFEGLMFSFDEDNKIPEVLLNWLYSDSECSRVSLYQSAVMYSSTVFDEPSKFRFLLIMRQLLLMKPICVFRFYDITITEIRRQSTLEHTSLGAELAFSIVELVVQHREYNSLSKYNTESLEFLHKNGLSLLVNIISKKTDNSVTNGSLKDVANLTFKRKFLTTKILYKMAYDNSRI</sequence>
<feature type="region of interest" description="Disordered" evidence="3">
    <location>
        <begin position="321"/>
        <end position="363"/>
    </location>
</feature>
<feature type="compositionally biased region" description="Polar residues" evidence="3">
    <location>
        <begin position="420"/>
        <end position="432"/>
    </location>
</feature>
<accession>A7TEG6</accession>
<dbReference type="InParanoid" id="A7TEG6"/>
<feature type="compositionally biased region" description="Polar residues" evidence="3">
    <location>
        <begin position="977"/>
        <end position="995"/>
    </location>
</feature>
<feature type="region of interest" description="Disordered" evidence="3">
    <location>
        <begin position="910"/>
        <end position="937"/>
    </location>
</feature>
<dbReference type="PROSITE" id="PS50018">
    <property type="entry name" value="RAS_GTPASE_ACTIV_2"/>
    <property type="match status" value="1"/>
</dbReference>
<dbReference type="InterPro" id="IPR039360">
    <property type="entry name" value="Ras_GTPase"/>
</dbReference>
<evidence type="ECO:0000313" key="6">
    <source>
        <dbReference type="Proteomes" id="UP000000267"/>
    </source>
</evidence>
<dbReference type="HOGENOM" id="CLU_000439_0_0_1"/>
<dbReference type="RefSeq" id="XP_001647131.1">
    <property type="nucleotide sequence ID" value="XM_001647081.1"/>
</dbReference>
<name>A7TEG6_VANPO</name>
<dbReference type="PROSITE" id="PS00509">
    <property type="entry name" value="RAS_GTPASE_ACTIV_1"/>
    <property type="match status" value="1"/>
</dbReference>
<feature type="domain" description="Ras-GAP" evidence="4">
    <location>
        <begin position="1651"/>
        <end position="1840"/>
    </location>
</feature>
<evidence type="ECO:0000259" key="4">
    <source>
        <dbReference type="PROSITE" id="PS50018"/>
    </source>
</evidence>
<feature type="compositionally biased region" description="Low complexity" evidence="3">
    <location>
        <begin position="327"/>
        <end position="343"/>
    </location>
</feature>
<keyword evidence="1" id="KW-0343">GTPase activation</keyword>
<evidence type="ECO:0000256" key="2">
    <source>
        <dbReference type="ARBA" id="ARBA00022553"/>
    </source>
</evidence>
<dbReference type="PANTHER" id="PTHR10194">
    <property type="entry name" value="RAS GTPASE-ACTIVATING PROTEINS"/>
    <property type="match status" value="1"/>
</dbReference>
<dbReference type="InterPro" id="IPR008936">
    <property type="entry name" value="Rho_GTPase_activation_prot"/>
</dbReference>
<dbReference type="OrthoDB" id="28245at2759"/>
<gene>
    <name evidence="5" type="ORF">Kpol_1036p15</name>
</gene>
<feature type="region of interest" description="Disordered" evidence="3">
    <location>
        <begin position="976"/>
        <end position="995"/>
    </location>
</feature>
<dbReference type="eggNOG" id="KOG1826">
    <property type="taxonomic scope" value="Eukaryota"/>
</dbReference>
<keyword evidence="6" id="KW-1185">Reference proteome</keyword>
<dbReference type="Gene3D" id="3.40.525.10">
    <property type="entry name" value="CRAL-TRIO lipid binding domain"/>
    <property type="match status" value="1"/>
</dbReference>
<evidence type="ECO:0000256" key="1">
    <source>
        <dbReference type="ARBA" id="ARBA00022468"/>
    </source>
</evidence>
<dbReference type="GeneID" id="5547609"/>
<dbReference type="Gene3D" id="1.10.506.10">
    <property type="entry name" value="GTPase Activation - p120gap, domain 1"/>
    <property type="match status" value="1"/>
</dbReference>
<dbReference type="InterPro" id="IPR036865">
    <property type="entry name" value="CRAL-TRIO_dom_sf"/>
</dbReference>
<dbReference type="EMBL" id="DS480380">
    <property type="protein sequence ID" value="EDO19273.1"/>
    <property type="molecule type" value="Genomic_DNA"/>
</dbReference>
<dbReference type="SUPFAM" id="SSF48350">
    <property type="entry name" value="GTPase activation domain, GAP"/>
    <property type="match status" value="1"/>
</dbReference>
<dbReference type="InterPro" id="IPR023152">
    <property type="entry name" value="RasGAP_CS"/>
</dbReference>
<feature type="region of interest" description="Disordered" evidence="3">
    <location>
        <begin position="390"/>
        <end position="464"/>
    </location>
</feature>
<dbReference type="Proteomes" id="UP000000267">
    <property type="component" value="Unassembled WGS sequence"/>
</dbReference>
<evidence type="ECO:0000313" key="5">
    <source>
        <dbReference type="EMBL" id="EDO19273.1"/>
    </source>
</evidence>
<dbReference type="InterPro" id="IPR001936">
    <property type="entry name" value="RasGAP_dom"/>
</dbReference>
<dbReference type="KEGG" id="vpo:Kpol_1036p15"/>
<protein>
    <recommendedName>
        <fullName evidence="4">Ras-GAP domain-containing protein</fullName>
    </recommendedName>
</protein>
<dbReference type="OMA" id="CIWINDS"/>
<dbReference type="GO" id="GO:0007165">
    <property type="term" value="P:signal transduction"/>
    <property type="evidence" value="ECO:0007669"/>
    <property type="project" value="UniProtKB-ARBA"/>
</dbReference>
<dbReference type="PANTHER" id="PTHR10194:SF142">
    <property type="entry name" value="NEUROFIBROMIN"/>
    <property type="match status" value="1"/>
</dbReference>
<keyword evidence="2" id="KW-0597">Phosphoprotein</keyword>
<dbReference type="Pfam" id="PF00616">
    <property type="entry name" value="RasGAP"/>
    <property type="match status" value="1"/>
</dbReference>
<reference evidence="5 6" key="1">
    <citation type="journal article" date="2007" name="Proc. Natl. Acad. Sci. U.S.A.">
        <title>Independent sorting-out of thousands of duplicated gene pairs in two yeast species descended from a whole-genome duplication.</title>
        <authorList>
            <person name="Scannell D.R."/>
            <person name="Frank A.C."/>
            <person name="Conant G.C."/>
            <person name="Byrne K.P."/>
            <person name="Woolfit M."/>
            <person name="Wolfe K.H."/>
        </authorList>
    </citation>
    <scope>NUCLEOTIDE SEQUENCE [LARGE SCALE GENOMIC DNA]</scope>
    <source>
        <strain evidence="6">ATCC 22028 / DSM 70294 / BCRC 21397 / CBS 2163 / NBRC 10782 / NRRL Y-8283 / UCD 57-17</strain>
    </source>
</reference>
<dbReference type="STRING" id="436907.A7TEG6"/>
<feature type="region of interest" description="Disordered" evidence="3">
    <location>
        <begin position="554"/>
        <end position="575"/>
    </location>
</feature>
<proteinExistence type="predicted"/>
<dbReference type="SMART" id="SM00323">
    <property type="entry name" value="RasGAP"/>
    <property type="match status" value="1"/>
</dbReference>
<organism evidence="6">
    <name type="scientific">Vanderwaltozyma polyspora (strain ATCC 22028 / DSM 70294 / BCRC 21397 / CBS 2163 / NBRC 10782 / NRRL Y-8283 / UCD 57-17)</name>
    <name type="common">Kluyveromyces polysporus</name>
    <dbReference type="NCBI Taxonomy" id="436907"/>
    <lineage>
        <taxon>Eukaryota</taxon>
        <taxon>Fungi</taxon>
        <taxon>Dikarya</taxon>
        <taxon>Ascomycota</taxon>
        <taxon>Saccharomycotina</taxon>
        <taxon>Saccharomycetes</taxon>
        <taxon>Saccharomycetales</taxon>
        <taxon>Saccharomycetaceae</taxon>
        <taxon>Vanderwaltozyma</taxon>
    </lineage>
</organism>
<feature type="compositionally biased region" description="Polar residues" evidence="3">
    <location>
        <begin position="910"/>
        <end position="930"/>
    </location>
</feature>